<dbReference type="PANTHER" id="PTHR30032:SF4">
    <property type="entry name" value="AMIDASE ENHANCER"/>
    <property type="match status" value="1"/>
</dbReference>
<dbReference type="GO" id="GO:0030288">
    <property type="term" value="C:outer membrane-bounded periplasmic space"/>
    <property type="evidence" value="ECO:0007669"/>
    <property type="project" value="TreeGrafter"/>
</dbReference>
<evidence type="ECO:0000256" key="1">
    <source>
        <dbReference type="SAM" id="Phobius"/>
    </source>
</evidence>
<protein>
    <recommendedName>
        <fullName evidence="2">Sporulation stage II protein D amidase enhancer LytB N-terminal domain-containing protein</fullName>
    </recommendedName>
</protein>
<keyword evidence="1" id="KW-1133">Transmembrane helix</keyword>
<dbReference type="GO" id="GO:0030435">
    <property type="term" value="P:sporulation resulting in formation of a cellular spore"/>
    <property type="evidence" value="ECO:0007669"/>
    <property type="project" value="InterPro"/>
</dbReference>
<dbReference type="PANTHER" id="PTHR30032">
    <property type="entry name" value="N-ACETYLMURAMOYL-L-ALANINE AMIDASE-RELATED"/>
    <property type="match status" value="1"/>
</dbReference>
<gene>
    <name evidence="3" type="ORF">AUJ66_07385</name>
</gene>
<accession>A0A1J4S9U1</accession>
<proteinExistence type="predicted"/>
<feature type="domain" description="Sporulation stage II protein D amidase enhancer LytB N-terminal" evidence="2">
    <location>
        <begin position="142"/>
        <end position="230"/>
    </location>
</feature>
<dbReference type="InterPro" id="IPR051922">
    <property type="entry name" value="Bact_Sporulation_Assoc"/>
</dbReference>
<reference evidence="3 4" key="1">
    <citation type="journal article" date="2016" name="Environ. Microbiol.">
        <title>Genomic resolution of a cold subsurface aquifer community provides metabolic insights for novel microbes adapted to high CO concentrations.</title>
        <authorList>
            <person name="Probst A.J."/>
            <person name="Castelle C.J."/>
            <person name="Singh A."/>
            <person name="Brown C.T."/>
            <person name="Anantharaman K."/>
            <person name="Sharon I."/>
            <person name="Hug L.A."/>
            <person name="Burstein D."/>
            <person name="Emerson J.B."/>
            <person name="Thomas B.C."/>
            <person name="Banfield J.F."/>
        </authorList>
    </citation>
    <scope>NUCLEOTIDE SEQUENCE [LARGE SCALE GENOMIC DNA]</scope>
    <source>
        <strain evidence="3">CG1_02_38_46</strain>
    </source>
</reference>
<comment type="caution">
    <text evidence="3">The sequence shown here is derived from an EMBL/GenBank/DDBJ whole genome shotgun (WGS) entry which is preliminary data.</text>
</comment>
<dbReference type="InterPro" id="IPR013693">
    <property type="entry name" value="SpoIID/LytB_N"/>
</dbReference>
<dbReference type="STRING" id="1817893.AUJ66_07385"/>
<dbReference type="EMBL" id="MNUO01000112">
    <property type="protein sequence ID" value="OIN96103.1"/>
    <property type="molecule type" value="Genomic_DNA"/>
</dbReference>
<feature type="transmembrane region" description="Helical" evidence="1">
    <location>
        <begin position="20"/>
        <end position="39"/>
    </location>
</feature>
<sequence length="403" mass="46159">MGDYSGKRGKVSARVKVRKVIIPVFMLLFFQFVLSWNPAFSEEVRVRVLTNRASVEISSSAPTYLINNKTGDSITFAVNRATYSFKPDASGIKMVAFEGDTPPLADFFPCEIIIKPEIAKNKISLNKREYRGALLIKSENFSLDVINILDIEDYIRGTIKYEISPRWPEDAVKAHIVAARTYALFQMRNKKNGDFYLESSVLSQVYGGCSGEDTVADALVDETRGEYIDYEGNIIEGFYHACCGGYTEDVLNVWGIQRSYLHRTRCPFCKESPHYYWEKKFSFNQIQSILKKNGIDLTGIIEIRVKEKSSTDRVLNLEIRHQKGRLHISGTDFRRFLGYNDLPSTLFTIHQRNRGEIIFKGRGWGHGVGMCQWGARGMALLGYNYREILKFYYPGTEIKKLER</sequence>
<dbReference type="AlphaFoldDB" id="A0A1J4S9U1"/>
<dbReference type="NCBIfam" id="TIGR02669">
    <property type="entry name" value="SpoIID_LytB"/>
    <property type="match status" value="1"/>
</dbReference>
<organism evidence="3 4">
    <name type="scientific">Candidatus Desantisbacteria bacterium CG1_02_38_46</name>
    <dbReference type="NCBI Taxonomy" id="1817893"/>
    <lineage>
        <taxon>Bacteria</taxon>
        <taxon>Candidatus Desantisiibacteriota</taxon>
    </lineage>
</organism>
<name>A0A1J4S9U1_9BACT</name>
<evidence type="ECO:0000313" key="3">
    <source>
        <dbReference type="EMBL" id="OIN96103.1"/>
    </source>
</evidence>
<keyword evidence="1" id="KW-0812">Transmembrane</keyword>
<evidence type="ECO:0000259" key="2">
    <source>
        <dbReference type="Pfam" id="PF08486"/>
    </source>
</evidence>
<evidence type="ECO:0000313" key="4">
    <source>
        <dbReference type="Proteomes" id="UP000182278"/>
    </source>
</evidence>
<dbReference type="InterPro" id="IPR013486">
    <property type="entry name" value="SpoIID/LytB"/>
</dbReference>
<dbReference type="Proteomes" id="UP000182278">
    <property type="component" value="Unassembled WGS sequence"/>
</dbReference>
<keyword evidence="1" id="KW-0472">Membrane</keyword>
<dbReference type="Pfam" id="PF08486">
    <property type="entry name" value="SpoIID"/>
    <property type="match status" value="1"/>
</dbReference>